<keyword evidence="2" id="KW-0229">DNA integration</keyword>
<dbReference type="InterPro" id="IPR002104">
    <property type="entry name" value="Integrase_catalytic"/>
</dbReference>
<keyword evidence="3" id="KW-0238">DNA-binding</keyword>
<dbReference type="PANTHER" id="PTHR30349">
    <property type="entry name" value="PHAGE INTEGRASE-RELATED"/>
    <property type="match status" value="1"/>
</dbReference>
<dbReference type="OrthoDB" id="662444at2"/>
<keyword evidence="7" id="KW-1185">Reference proteome</keyword>
<dbReference type="Gene3D" id="1.10.150.130">
    <property type="match status" value="1"/>
</dbReference>
<reference evidence="6 7" key="1">
    <citation type="journal article" date="2008" name="Int. J. Syst. Evol. Microbiol.">
        <title>Description of Roseateles aquatilis sp. nov. and Roseateles terrae sp. nov., in the class Betaproteobacteria, and emended description of the genus Roseateles.</title>
        <authorList>
            <person name="Gomila M."/>
            <person name="Bowien B."/>
            <person name="Falsen E."/>
            <person name="Moore E.R."/>
            <person name="Lalucat J."/>
        </authorList>
    </citation>
    <scope>NUCLEOTIDE SEQUENCE [LARGE SCALE GENOMIC DNA]</scope>
    <source>
        <strain evidence="6 7">CCUG 48205</strain>
    </source>
</reference>
<dbReference type="Pfam" id="PF00589">
    <property type="entry name" value="Phage_integrase"/>
    <property type="match status" value="1"/>
</dbReference>
<dbReference type="AlphaFoldDB" id="A0A246JHF2"/>
<dbReference type="InterPro" id="IPR010998">
    <property type="entry name" value="Integrase_recombinase_N"/>
</dbReference>
<evidence type="ECO:0000256" key="1">
    <source>
        <dbReference type="ARBA" id="ARBA00008857"/>
    </source>
</evidence>
<name>A0A246JHF2_9BURK</name>
<sequence>MIRKASGLPPRVYPKHGAYYFVTIERKWIRLCRIADGAQALYAALAKHLKADNERDGMPAVIGRWVESKDTEWSTKTKKDQERLAALMAEAFADFAPAQVTTPVCASYLKAFAATPRTYNMHRTMLRQVLAFAALEGLREGFNPVDNVPTKTLAGRKRLVTDDEIRALKAAALLQSRNGEALVQMIDLALLTGQRIGDLIKLRWQDVTDAGVLVEQDKTGERLLIQWSPALRAAIDACARGDRIGHVLKTQSGKGYRYAGIRSAWVRACVRAGIEDLHIHDLRGRAGMDAREGDGLEAARDLLGHKSIRMTEHYVDGKAPRKARPAR</sequence>
<evidence type="ECO:0000313" key="7">
    <source>
        <dbReference type="Proteomes" id="UP000197468"/>
    </source>
</evidence>
<dbReference type="Proteomes" id="UP000197468">
    <property type="component" value="Unassembled WGS sequence"/>
</dbReference>
<evidence type="ECO:0000256" key="2">
    <source>
        <dbReference type="ARBA" id="ARBA00022908"/>
    </source>
</evidence>
<dbReference type="EMBL" id="NIOF01000002">
    <property type="protein sequence ID" value="OWQ91995.1"/>
    <property type="molecule type" value="Genomic_DNA"/>
</dbReference>
<evidence type="ECO:0000313" key="6">
    <source>
        <dbReference type="EMBL" id="OWQ91995.1"/>
    </source>
</evidence>
<dbReference type="GO" id="GO:0003677">
    <property type="term" value="F:DNA binding"/>
    <property type="evidence" value="ECO:0007669"/>
    <property type="project" value="UniProtKB-KW"/>
</dbReference>
<organism evidence="6 7">
    <name type="scientific">Roseateles aquatilis</name>
    <dbReference type="NCBI Taxonomy" id="431061"/>
    <lineage>
        <taxon>Bacteria</taxon>
        <taxon>Pseudomonadati</taxon>
        <taxon>Pseudomonadota</taxon>
        <taxon>Betaproteobacteria</taxon>
        <taxon>Burkholderiales</taxon>
        <taxon>Sphaerotilaceae</taxon>
        <taxon>Roseateles</taxon>
    </lineage>
</organism>
<dbReference type="PANTHER" id="PTHR30349:SF41">
    <property type="entry name" value="INTEGRASE_RECOMBINASE PROTEIN MJ0367-RELATED"/>
    <property type="match status" value="1"/>
</dbReference>
<accession>A0A246JHF2</accession>
<dbReference type="PROSITE" id="PS51898">
    <property type="entry name" value="TYR_RECOMBINASE"/>
    <property type="match status" value="1"/>
</dbReference>
<dbReference type="InterPro" id="IPR050090">
    <property type="entry name" value="Tyrosine_recombinase_XerCD"/>
</dbReference>
<gene>
    <name evidence="6" type="ORF">CDN99_06450</name>
</gene>
<comment type="similarity">
    <text evidence="1">Belongs to the 'phage' integrase family.</text>
</comment>
<protein>
    <recommendedName>
        <fullName evidence="5">Tyr recombinase domain-containing protein</fullName>
    </recommendedName>
</protein>
<dbReference type="GO" id="GO:0006310">
    <property type="term" value="P:DNA recombination"/>
    <property type="evidence" value="ECO:0007669"/>
    <property type="project" value="UniProtKB-KW"/>
</dbReference>
<proteinExistence type="inferred from homology"/>
<dbReference type="InterPro" id="IPR013762">
    <property type="entry name" value="Integrase-like_cat_sf"/>
</dbReference>
<evidence type="ECO:0000256" key="4">
    <source>
        <dbReference type="ARBA" id="ARBA00023172"/>
    </source>
</evidence>
<dbReference type="Gene3D" id="1.10.443.10">
    <property type="entry name" value="Intergrase catalytic core"/>
    <property type="match status" value="1"/>
</dbReference>
<keyword evidence="4" id="KW-0233">DNA recombination</keyword>
<dbReference type="SUPFAM" id="SSF56349">
    <property type="entry name" value="DNA breaking-rejoining enzymes"/>
    <property type="match status" value="1"/>
</dbReference>
<evidence type="ECO:0000256" key="3">
    <source>
        <dbReference type="ARBA" id="ARBA00023125"/>
    </source>
</evidence>
<dbReference type="InterPro" id="IPR011010">
    <property type="entry name" value="DNA_brk_join_enz"/>
</dbReference>
<dbReference type="GO" id="GO:0015074">
    <property type="term" value="P:DNA integration"/>
    <property type="evidence" value="ECO:0007669"/>
    <property type="project" value="UniProtKB-KW"/>
</dbReference>
<dbReference type="RefSeq" id="WP_088383799.1">
    <property type="nucleotide sequence ID" value="NZ_NIOF01000002.1"/>
</dbReference>
<comment type="caution">
    <text evidence="6">The sequence shown here is derived from an EMBL/GenBank/DDBJ whole genome shotgun (WGS) entry which is preliminary data.</text>
</comment>
<evidence type="ECO:0000259" key="5">
    <source>
        <dbReference type="PROSITE" id="PS51898"/>
    </source>
</evidence>
<feature type="domain" description="Tyr recombinase" evidence="5">
    <location>
        <begin position="155"/>
        <end position="327"/>
    </location>
</feature>